<accession>A0AC35GJR0</accession>
<proteinExistence type="predicted"/>
<evidence type="ECO:0000313" key="2">
    <source>
        <dbReference type="WBParaSite" id="PS1159_v2.g6021.t1"/>
    </source>
</evidence>
<protein>
    <submittedName>
        <fullName evidence="2">Peptidase S1 domain-containing protein</fullName>
    </submittedName>
</protein>
<evidence type="ECO:0000313" key="1">
    <source>
        <dbReference type="Proteomes" id="UP000887580"/>
    </source>
</evidence>
<reference evidence="2" key="1">
    <citation type="submission" date="2022-11" db="UniProtKB">
        <authorList>
            <consortium name="WormBaseParasite"/>
        </authorList>
    </citation>
    <scope>IDENTIFICATION</scope>
</reference>
<sequence>MKVKVLIIFCFCLKFFLVESDFSLHFRNFLIRRYGAYTQQRLERSDIGFGISGSFGGKIFETDVIRHNPIVFVHAASCRAGSLLPNYFHYLFKGYNAAEMYATTWGDGVTPVCLKTLACDDVKQIRGLIVAVNEYTNQTVDVIAFGEGSAIARKAILGGTCVDTNDTLGETLTPLVETFVSVGGLNYGKQNCTPQLGGCNLNNGQICSSEFMRDINNRTTRYEGTYSYYIYSDNDFVIGRECCNNTCSELRNANSASRQIMPHGNLFDATKDIQLEMIQYHSNTTVTNVNTFYNPLFRF</sequence>
<dbReference type="Proteomes" id="UP000887580">
    <property type="component" value="Unplaced"/>
</dbReference>
<dbReference type="WBParaSite" id="PS1159_v2.g6021.t1">
    <property type="protein sequence ID" value="PS1159_v2.g6021.t1"/>
    <property type="gene ID" value="PS1159_v2.g6021"/>
</dbReference>
<organism evidence="1 2">
    <name type="scientific">Panagrolaimus sp. PS1159</name>
    <dbReference type="NCBI Taxonomy" id="55785"/>
    <lineage>
        <taxon>Eukaryota</taxon>
        <taxon>Metazoa</taxon>
        <taxon>Ecdysozoa</taxon>
        <taxon>Nematoda</taxon>
        <taxon>Chromadorea</taxon>
        <taxon>Rhabditida</taxon>
        <taxon>Tylenchina</taxon>
        <taxon>Panagrolaimomorpha</taxon>
        <taxon>Panagrolaimoidea</taxon>
        <taxon>Panagrolaimidae</taxon>
        <taxon>Panagrolaimus</taxon>
    </lineage>
</organism>
<name>A0AC35GJR0_9BILA</name>